<evidence type="ECO:0000259" key="1">
    <source>
        <dbReference type="Pfam" id="PF18922"/>
    </source>
</evidence>
<gene>
    <name evidence="2" type="ORF">DOS84_15190</name>
</gene>
<evidence type="ECO:0000313" key="2">
    <source>
        <dbReference type="EMBL" id="PZX92464.1"/>
    </source>
</evidence>
<accession>A0A2W7TS62</accession>
<protein>
    <recommendedName>
        <fullName evidence="1">DUF5672 domain-containing protein</fullName>
    </recommendedName>
</protein>
<comment type="caution">
    <text evidence="2">The sequence shown here is derived from an EMBL/GenBank/DDBJ whole genome shotgun (WGS) entry which is preliminary data.</text>
</comment>
<feature type="domain" description="DUF5672" evidence="1">
    <location>
        <begin position="36"/>
        <end position="106"/>
    </location>
</feature>
<dbReference type="InterPro" id="IPR043729">
    <property type="entry name" value="DUF5672"/>
</dbReference>
<sequence length="131" mass="15875">MIRVLSSKRPLKNWSQLLNEKKRKRENVFNKLKGMILIPLNVLGYKNNFKYMASKYELFEDVFFMEAGLVYNNIKIPIVEDAIFFSWDKNPQYLFNKFKGFPFGCHAWYRDDVPYEGNKEFWVEHINKELY</sequence>
<name>A0A2W7TS62_9FLAO</name>
<evidence type="ECO:0000313" key="3">
    <source>
        <dbReference type="Proteomes" id="UP000249177"/>
    </source>
</evidence>
<proteinExistence type="predicted"/>
<keyword evidence="3" id="KW-1185">Reference proteome</keyword>
<reference evidence="2 3" key="1">
    <citation type="submission" date="2018-06" db="EMBL/GenBank/DDBJ databases">
        <title>Flavobacterium sp IMCC34762, genome.</title>
        <authorList>
            <person name="Joung Y."/>
            <person name="Cho J."/>
            <person name="Song J."/>
        </authorList>
    </citation>
    <scope>NUCLEOTIDE SEQUENCE [LARGE SCALE GENOMIC DNA]</scope>
    <source>
        <strain evidence="2 3">IMCC34762</strain>
    </source>
</reference>
<dbReference type="OrthoDB" id="7391526at2"/>
<dbReference type="Pfam" id="PF18922">
    <property type="entry name" value="DUF5672"/>
    <property type="match status" value="1"/>
</dbReference>
<organism evidence="2 3">
    <name type="scientific">Flavobacterium aquariorum</name>
    <dbReference type="NCBI Taxonomy" id="2217670"/>
    <lineage>
        <taxon>Bacteria</taxon>
        <taxon>Pseudomonadati</taxon>
        <taxon>Bacteroidota</taxon>
        <taxon>Flavobacteriia</taxon>
        <taxon>Flavobacteriales</taxon>
        <taxon>Flavobacteriaceae</taxon>
        <taxon>Flavobacterium</taxon>
    </lineage>
</organism>
<dbReference type="EMBL" id="QKXH01000010">
    <property type="protein sequence ID" value="PZX92464.1"/>
    <property type="molecule type" value="Genomic_DNA"/>
</dbReference>
<dbReference type="Proteomes" id="UP000249177">
    <property type="component" value="Unassembled WGS sequence"/>
</dbReference>
<dbReference type="AlphaFoldDB" id="A0A2W7TS62"/>